<keyword evidence="1" id="KW-0732">Signal</keyword>
<dbReference type="EMBL" id="JAAKZV010000057">
    <property type="protein sequence ID" value="NGN65283.1"/>
    <property type="molecule type" value="Genomic_DNA"/>
</dbReference>
<keyword evidence="4" id="KW-1185">Reference proteome</keyword>
<name>A0A6G4TZM8_9ACTN</name>
<dbReference type="InterPro" id="IPR006311">
    <property type="entry name" value="TAT_signal"/>
</dbReference>
<dbReference type="AlphaFoldDB" id="A0A6G4TZM8"/>
<comment type="caution">
    <text evidence="3">The sequence shown here is derived from an EMBL/GenBank/DDBJ whole genome shotgun (WGS) entry which is preliminary data.</text>
</comment>
<protein>
    <submittedName>
        <fullName evidence="3">Peptidase C39 family protein</fullName>
    </submittedName>
</protein>
<feature type="chain" id="PRO_5038381680" evidence="1">
    <location>
        <begin position="30"/>
        <end position="458"/>
    </location>
</feature>
<proteinExistence type="predicted"/>
<dbReference type="RefSeq" id="WP_165237568.1">
    <property type="nucleotide sequence ID" value="NZ_JAAKZV010000057.1"/>
</dbReference>
<feature type="signal peptide" evidence="1">
    <location>
        <begin position="1"/>
        <end position="29"/>
    </location>
</feature>
<dbReference type="InterPro" id="IPR039564">
    <property type="entry name" value="Peptidase_C39-like"/>
</dbReference>
<feature type="domain" description="Peptidase C39-like" evidence="2">
    <location>
        <begin position="244"/>
        <end position="396"/>
    </location>
</feature>
<dbReference type="Gene3D" id="3.90.70.10">
    <property type="entry name" value="Cysteine proteinases"/>
    <property type="match status" value="1"/>
</dbReference>
<organism evidence="3 4">
    <name type="scientific">Streptomyces coryli</name>
    <dbReference type="NCBI Taxonomy" id="1128680"/>
    <lineage>
        <taxon>Bacteria</taxon>
        <taxon>Bacillati</taxon>
        <taxon>Actinomycetota</taxon>
        <taxon>Actinomycetes</taxon>
        <taxon>Kitasatosporales</taxon>
        <taxon>Streptomycetaceae</taxon>
        <taxon>Streptomyces</taxon>
    </lineage>
</organism>
<accession>A0A6G4TZM8</accession>
<evidence type="ECO:0000313" key="4">
    <source>
        <dbReference type="Proteomes" id="UP000481583"/>
    </source>
</evidence>
<evidence type="ECO:0000313" key="3">
    <source>
        <dbReference type="EMBL" id="NGN65283.1"/>
    </source>
</evidence>
<evidence type="ECO:0000256" key="1">
    <source>
        <dbReference type="SAM" id="SignalP"/>
    </source>
</evidence>
<gene>
    <name evidence="3" type="ORF">G5C51_15415</name>
</gene>
<sequence>MAPAAPRRAYPRRTVLAAALAAAAGAATAAPSALASSRTSGTRPARNPLADYRGWATAPAWYSGKADGTKVVTGARPGIAIARPVGTTQYKDPHTSKKADYEYAVWTSPTYKPGVPATEVVPSWNAHTPAGTWLQVDLKGTYSDGTKTPWFVMGRWTAGDGDTDIRRTSVDDQTDDKASIWTDTFAIDDASTGLRLVDYQLRVTLYRRVGSKASPLVWRVGAMASDVPDRFEVPASSAKLLRELAVPRYSQNIHLGEYPEYDGGGEAWCSPTSTTMALAWFGHVPTKEQTSWVDPSYADPEVDHAARYTFDYQYEGCGNWPFNTAYASTFDGMSGVVTRLGSLTDIEILTYAGLPVITSQSFIAADLDGAGYGTSGHLMCIVGFTKDGDVVSNDPASDSNEAVRNVYKRRQFENVWLRTKRYDAAGAVKSGTGGIAYVLWPGRTSAAQKAALAAVGIR</sequence>
<dbReference type="Pfam" id="PF13529">
    <property type="entry name" value="Peptidase_C39_2"/>
    <property type="match status" value="1"/>
</dbReference>
<dbReference type="Proteomes" id="UP000481583">
    <property type="component" value="Unassembled WGS sequence"/>
</dbReference>
<dbReference type="PROSITE" id="PS51318">
    <property type="entry name" value="TAT"/>
    <property type="match status" value="1"/>
</dbReference>
<reference evidence="3 4" key="1">
    <citation type="submission" date="2020-02" db="EMBL/GenBank/DDBJ databases">
        <title>Whole-genome analyses of novel actinobacteria.</title>
        <authorList>
            <person name="Sahin N."/>
        </authorList>
    </citation>
    <scope>NUCLEOTIDE SEQUENCE [LARGE SCALE GENOMIC DNA]</scope>
    <source>
        <strain evidence="3 4">A7024</strain>
    </source>
</reference>
<evidence type="ECO:0000259" key="2">
    <source>
        <dbReference type="Pfam" id="PF13529"/>
    </source>
</evidence>